<dbReference type="GO" id="GO:0006412">
    <property type="term" value="P:translation"/>
    <property type="evidence" value="ECO:0007669"/>
    <property type="project" value="UniProtKB-UniRule"/>
</dbReference>
<evidence type="ECO:0000256" key="2">
    <source>
        <dbReference type="ARBA" id="ARBA00022730"/>
    </source>
</evidence>
<dbReference type="PROSITE" id="PS00323">
    <property type="entry name" value="RIBOSOMAL_S19"/>
    <property type="match status" value="1"/>
</dbReference>
<dbReference type="SUPFAM" id="SSF54570">
    <property type="entry name" value="Ribosomal protein S19"/>
    <property type="match status" value="1"/>
</dbReference>
<dbReference type="InterPro" id="IPR020934">
    <property type="entry name" value="Ribosomal_uS19_CS"/>
</dbReference>
<dbReference type="Pfam" id="PF00203">
    <property type="entry name" value="Ribosomal_S19"/>
    <property type="match status" value="1"/>
</dbReference>
<gene>
    <name evidence="7" type="primary">rpsS</name>
    <name evidence="9" type="ORF">UR23_C0020G0009</name>
</gene>
<keyword evidence="3 7" id="KW-0694">RNA-binding</keyword>
<reference evidence="9 10" key="1">
    <citation type="journal article" date="2015" name="Nature">
        <title>rRNA introns, odd ribosomes, and small enigmatic genomes across a large radiation of phyla.</title>
        <authorList>
            <person name="Brown C.T."/>
            <person name="Hug L.A."/>
            <person name="Thomas B.C."/>
            <person name="Sharon I."/>
            <person name="Castelle C.J."/>
            <person name="Singh A."/>
            <person name="Wilkins M.J."/>
            <person name="Williams K.H."/>
            <person name="Banfield J.F."/>
        </authorList>
    </citation>
    <scope>NUCLEOTIDE SEQUENCE [LARGE SCALE GENOMIC DNA]</scope>
</reference>
<sequence length="94" mass="10726">MSRSRKKGPYIDDRLLKKVLKQKETNDNTAIKTWSRACQIPPDFVGHKFGVHNGRKFIEVSVTEAMVGHRLGEFSLTRTFRSHGKVTKKVVEAT</sequence>
<comment type="function">
    <text evidence="7">Protein S19 forms a complex with S13 that binds strongly to the 16S ribosomal RNA.</text>
</comment>
<keyword evidence="5 7" id="KW-0687">Ribonucleoprotein</keyword>
<dbReference type="PANTHER" id="PTHR11880:SF8">
    <property type="entry name" value="SMALL RIBOSOMAL SUBUNIT PROTEIN US19M"/>
    <property type="match status" value="1"/>
</dbReference>
<accession>A0A0F9YXY7</accession>
<evidence type="ECO:0000256" key="6">
    <source>
        <dbReference type="ARBA" id="ARBA00035163"/>
    </source>
</evidence>
<dbReference type="GO" id="GO:0015935">
    <property type="term" value="C:small ribosomal subunit"/>
    <property type="evidence" value="ECO:0007669"/>
    <property type="project" value="InterPro"/>
</dbReference>
<dbReference type="PANTHER" id="PTHR11880">
    <property type="entry name" value="RIBOSOMAL PROTEIN S19P FAMILY MEMBER"/>
    <property type="match status" value="1"/>
</dbReference>
<dbReference type="HAMAP" id="MF_00531">
    <property type="entry name" value="Ribosomal_uS19"/>
    <property type="match status" value="1"/>
</dbReference>
<name>A0A0F9YXY7_9BACT</name>
<proteinExistence type="inferred from homology"/>
<evidence type="ECO:0000313" key="9">
    <source>
        <dbReference type="EMBL" id="KKP36313.1"/>
    </source>
</evidence>
<evidence type="ECO:0000256" key="7">
    <source>
        <dbReference type="HAMAP-Rule" id="MF_00531"/>
    </source>
</evidence>
<dbReference type="EMBL" id="LBOK01000020">
    <property type="protein sequence ID" value="KKP36313.1"/>
    <property type="molecule type" value="Genomic_DNA"/>
</dbReference>
<evidence type="ECO:0000256" key="8">
    <source>
        <dbReference type="RuleBase" id="RU003485"/>
    </source>
</evidence>
<comment type="caution">
    <text evidence="9">The sequence shown here is derived from an EMBL/GenBank/DDBJ whole genome shotgun (WGS) entry which is preliminary data.</text>
</comment>
<dbReference type="PRINTS" id="PR00975">
    <property type="entry name" value="RIBOSOMALS19"/>
</dbReference>
<dbReference type="Proteomes" id="UP000034349">
    <property type="component" value="Unassembled WGS sequence"/>
</dbReference>
<dbReference type="FunFam" id="3.30.860.10:FF:000001">
    <property type="entry name" value="30S ribosomal protein S19"/>
    <property type="match status" value="1"/>
</dbReference>
<evidence type="ECO:0000256" key="4">
    <source>
        <dbReference type="ARBA" id="ARBA00022980"/>
    </source>
</evidence>
<protein>
    <recommendedName>
        <fullName evidence="6 7">Small ribosomal subunit protein uS19</fullName>
    </recommendedName>
</protein>
<dbReference type="Gene3D" id="3.30.860.10">
    <property type="entry name" value="30s Ribosomal Protein S19, Chain A"/>
    <property type="match status" value="1"/>
</dbReference>
<keyword evidence="2 7" id="KW-0699">rRNA-binding</keyword>
<comment type="similarity">
    <text evidence="1 7 8">Belongs to the universal ribosomal protein uS19 family.</text>
</comment>
<organism evidence="9 10">
    <name type="scientific">Candidatus Roizmanbacteria bacterium GW2011_GWA2_32_13</name>
    <dbReference type="NCBI Taxonomy" id="1618475"/>
    <lineage>
        <taxon>Bacteria</taxon>
        <taxon>Candidatus Roizmaniibacteriota</taxon>
    </lineage>
</organism>
<evidence type="ECO:0000256" key="3">
    <source>
        <dbReference type="ARBA" id="ARBA00022884"/>
    </source>
</evidence>
<evidence type="ECO:0000313" key="10">
    <source>
        <dbReference type="Proteomes" id="UP000034349"/>
    </source>
</evidence>
<dbReference type="InterPro" id="IPR002222">
    <property type="entry name" value="Ribosomal_uS19"/>
</dbReference>
<dbReference type="NCBIfam" id="TIGR01050">
    <property type="entry name" value="rpsS_bact"/>
    <property type="match status" value="1"/>
</dbReference>
<dbReference type="InterPro" id="IPR005732">
    <property type="entry name" value="Ribosomal_uS19_bac-type"/>
</dbReference>
<dbReference type="AlphaFoldDB" id="A0A0F9YXY7"/>
<dbReference type="PATRIC" id="fig|1618475.3.peg.274"/>
<keyword evidence="4 7" id="KW-0689">Ribosomal protein</keyword>
<dbReference type="GO" id="GO:0005737">
    <property type="term" value="C:cytoplasm"/>
    <property type="evidence" value="ECO:0007669"/>
    <property type="project" value="UniProtKB-ARBA"/>
</dbReference>
<dbReference type="GO" id="GO:0000028">
    <property type="term" value="P:ribosomal small subunit assembly"/>
    <property type="evidence" value="ECO:0007669"/>
    <property type="project" value="TreeGrafter"/>
</dbReference>
<evidence type="ECO:0000256" key="1">
    <source>
        <dbReference type="ARBA" id="ARBA00007345"/>
    </source>
</evidence>
<dbReference type="PIRSF" id="PIRSF002144">
    <property type="entry name" value="Ribosomal_S19"/>
    <property type="match status" value="1"/>
</dbReference>
<evidence type="ECO:0000256" key="5">
    <source>
        <dbReference type="ARBA" id="ARBA00023274"/>
    </source>
</evidence>
<dbReference type="InterPro" id="IPR023575">
    <property type="entry name" value="Ribosomal_uS19_SF"/>
</dbReference>
<dbReference type="GO" id="GO:0019843">
    <property type="term" value="F:rRNA binding"/>
    <property type="evidence" value="ECO:0007669"/>
    <property type="project" value="UniProtKB-UniRule"/>
</dbReference>
<dbReference type="GO" id="GO:0003735">
    <property type="term" value="F:structural constituent of ribosome"/>
    <property type="evidence" value="ECO:0007669"/>
    <property type="project" value="InterPro"/>
</dbReference>